<evidence type="ECO:0000313" key="2">
    <source>
        <dbReference type="EMBL" id="KAJ1122332.1"/>
    </source>
</evidence>
<comment type="caution">
    <text evidence="2">The sequence shown here is derived from an EMBL/GenBank/DDBJ whole genome shotgun (WGS) entry which is preliminary data.</text>
</comment>
<reference evidence="2" key="1">
    <citation type="journal article" date="2022" name="bioRxiv">
        <title>Sequencing and chromosome-scale assembly of the giantPleurodeles waltlgenome.</title>
        <authorList>
            <person name="Brown T."/>
            <person name="Elewa A."/>
            <person name="Iarovenko S."/>
            <person name="Subramanian E."/>
            <person name="Araus A.J."/>
            <person name="Petzold A."/>
            <person name="Susuki M."/>
            <person name="Suzuki K.-i.T."/>
            <person name="Hayashi T."/>
            <person name="Toyoda A."/>
            <person name="Oliveira C."/>
            <person name="Osipova E."/>
            <person name="Leigh N.D."/>
            <person name="Simon A."/>
            <person name="Yun M.H."/>
        </authorList>
    </citation>
    <scope>NUCLEOTIDE SEQUENCE</scope>
    <source>
        <strain evidence="2">20211129_DDA</strain>
        <tissue evidence="2">Liver</tissue>
    </source>
</reference>
<gene>
    <name evidence="2" type="ORF">NDU88_000824</name>
</gene>
<evidence type="ECO:0000256" key="1">
    <source>
        <dbReference type="SAM" id="MobiDB-lite"/>
    </source>
</evidence>
<feature type="region of interest" description="Disordered" evidence="1">
    <location>
        <begin position="1"/>
        <end position="144"/>
    </location>
</feature>
<dbReference type="AlphaFoldDB" id="A0AAV7P4V4"/>
<evidence type="ECO:0000313" key="3">
    <source>
        <dbReference type="Proteomes" id="UP001066276"/>
    </source>
</evidence>
<proteinExistence type="predicted"/>
<organism evidence="2 3">
    <name type="scientific">Pleurodeles waltl</name>
    <name type="common">Iberian ribbed newt</name>
    <dbReference type="NCBI Taxonomy" id="8319"/>
    <lineage>
        <taxon>Eukaryota</taxon>
        <taxon>Metazoa</taxon>
        <taxon>Chordata</taxon>
        <taxon>Craniata</taxon>
        <taxon>Vertebrata</taxon>
        <taxon>Euteleostomi</taxon>
        <taxon>Amphibia</taxon>
        <taxon>Batrachia</taxon>
        <taxon>Caudata</taxon>
        <taxon>Salamandroidea</taxon>
        <taxon>Salamandridae</taxon>
        <taxon>Pleurodelinae</taxon>
        <taxon>Pleurodeles</taxon>
    </lineage>
</organism>
<accession>A0AAV7P4V4</accession>
<dbReference type="EMBL" id="JANPWB010000011">
    <property type="protein sequence ID" value="KAJ1122332.1"/>
    <property type="molecule type" value="Genomic_DNA"/>
</dbReference>
<protein>
    <submittedName>
        <fullName evidence="2">Uncharacterized protein</fullName>
    </submittedName>
</protein>
<name>A0AAV7P4V4_PLEWA</name>
<feature type="compositionally biased region" description="Low complexity" evidence="1">
    <location>
        <begin position="76"/>
        <end position="96"/>
    </location>
</feature>
<sequence>MISSGRGAPCELQPRTLNWASPTAPFRMEKGGPSPISPRHYRGRRRSSQCGPPLLTHGSGVRVPHPPVLGSRTVTSPSRGDGPSPAPAGSRSSSAGTQGRAPPRDASCPSPPEIPPHDGAPIIGVADRMQPQKEMLRLSAASQD</sequence>
<dbReference type="Proteomes" id="UP001066276">
    <property type="component" value="Chromosome 7"/>
</dbReference>
<keyword evidence="3" id="KW-1185">Reference proteome</keyword>